<proteinExistence type="predicted"/>
<dbReference type="Proteomes" id="UP001139353">
    <property type="component" value="Unassembled WGS sequence"/>
</dbReference>
<organism evidence="1 2">
    <name type="scientific">Scleromatobacter humisilvae</name>
    <dbReference type="NCBI Taxonomy" id="2897159"/>
    <lineage>
        <taxon>Bacteria</taxon>
        <taxon>Pseudomonadati</taxon>
        <taxon>Pseudomonadota</taxon>
        <taxon>Betaproteobacteria</taxon>
        <taxon>Burkholderiales</taxon>
        <taxon>Sphaerotilaceae</taxon>
        <taxon>Scleromatobacter</taxon>
    </lineage>
</organism>
<dbReference type="RefSeq" id="WP_275682525.1">
    <property type="nucleotide sequence ID" value="NZ_JAJLJH010000002.1"/>
</dbReference>
<evidence type="ECO:0000313" key="2">
    <source>
        <dbReference type="Proteomes" id="UP001139353"/>
    </source>
</evidence>
<evidence type="ECO:0000313" key="1">
    <source>
        <dbReference type="EMBL" id="MCK9686502.1"/>
    </source>
</evidence>
<accession>A0A9X1YIT5</accession>
<reference evidence="1" key="1">
    <citation type="submission" date="2021-11" db="EMBL/GenBank/DDBJ databases">
        <title>BS-T2-15 a new species belonging to the Comamonadaceae family isolated from the soil of a French oak forest.</title>
        <authorList>
            <person name="Mieszkin S."/>
            <person name="Alain K."/>
        </authorList>
    </citation>
    <scope>NUCLEOTIDE SEQUENCE</scope>
    <source>
        <strain evidence="1">BS-T2-15</strain>
    </source>
</reference>
<protein>
    <submittedName>
        <fullName evidence="1">Uncharacterized protein</fullName>
    </submittedName>
</protein>
<name>A0A9X1YIT5_9BURK</name>
<keyword evidence="2" id="KW-1185">Reference proteome</keyword>
<dbReference type="AlphaFoldDB" id="A0A9X1YIT5"/>
<sequence length="58" mass="6259">MNEFDKLDTEQAPQLPAIELDDNGMVVVNDPELRKLVSGGDGFGGLIGHNDGCGWKMN</sequence>
<comment type="caution">
    <text evidence="1">The sequence shown here is derived from an EMBL/GenBank/DDBJ whole genome shotgun (WGS) entry which is preliminary data.</text>
</comment>
<gene>
    <name evidence="1" type="ORF">LPC04_12365</name>
</gene>
<dbReference type="EMBL" id="JAJLJH010000002">
    <property type="protein sequence ID" value="MCK9686502.1"/>
    <property type="molecule type" value="Genomic_DNA"/>
</dbReference>